<evidence type="ECO:0000256" key="8">
    <source>
        <dbReference type="SAM" id="MobiDB-lite"/>
    </source>
</evidence>
<dbReference type="Gene3D" id="1.20.1420.30">
    <property type="entry name" value="NCX, central ion-binding region"/>
    <property type="match status" value="2"/>
</dbReference>
<keyword evidence="5 9" id="KW-1133">Transmembrane helix</keyword>
<keyword evidence="7 9" id="KW-0472">Membrane</keyword>
<evidence type="ECO:0000256" key="3">
    <source>
        <dbReference type="ARBA" id="ARBA00022448"/>
    </source>
</evidence>
<evidence type="ECO:0000256" key="1">
    <source>
        <dbReference type="ARBA" id="ARBA00004127"/>
    </source>
</evidence>
<protein>
    <submittedName>
        <fullName evidence="11">Calcium/proton exchanger</fullName>
    </submittedName>
</protein>
<dbReference type="AlphaFoldDB" id="A0AA38SI33"/>
<keyword evidence="4 9" id="KW-0812">Transmembrane</keyword>
<feature type="transmembrane region" description="Helical" evidence="9">
    <location>
        <begin position="432"/>
        <end position="454"/>
    </location>
</feature>
<dbReference type="InterPro" id="IPR004837">
    <property type="entry name" value="NaCa_Exmemb"/>
</dbReference>
<sequence>MPPPVNHSRIKRDAHLLGRTDSGWPNPFAHTWSKKHTKNPRSQTWDGASLEAQEGNDGLSPIAYAQTEPGQAQRRSSEAEHSGPSYSKKDEAAGIEPSQQESARTAVETPPAQSPVLGQEGAVRQRNGKAAGDKDEEAVTEGDLDNNGKKKVEQKHRMFKPVQPKEPFTTGNQLRRTLLNSWINVLLIAAPVGIALNFVPAVDKKAVFVVNFIAIIPLAAMLSFATEEIALRTGETLGGLLNATFGNAVELIVAIIALTQPTPKVVIVQTSLIGSILSNLLLVLGMCFFFGGLRRQEQFFNTTVAQTAASMLALAVASIIVPTVFDHNDNTQSTIDVAALSRGTAVILLIVYAAYLFFQLKTHHLMFSEESQKVPAKPYRKALKPGAIGQAMVNPAGMVANGVSDQEEMRKTLMNLHPKDDEDEGEDPQLHFWVAVATLTISTVIIALCAEFMVDAIDAVTKEGGLSEEFVGLILLPIVGNAAEHATAVTVAIKDKMDLAIGVAVGSSMQVALFLIPLLVIIGWGMGLDEMTLSFDLFQVAVLFVSVLLVNYLIGDGKSHWLEGQLLVCLYFIIAVCAWFYPNGQAEGGE</sequence>
<feature type="compositionally biased region" description="Basic and acidic residues" evidence="8">
    <location>
        <begin position="75"/>
        <end position="92"/>
    </location>
</feature>
<organism evidence="11 12">
    <name type="scientific">Coniochaeta hoffmannii</name>
    <dbReference type="NCBI Taxonomy" id="91930"/>
    <lineage>
        <taxon>Eukaryota</taxon>
        <taxon>Fungi</taxon>
        <taxon>Dikarya</taxon>
        <taxon>Ascomycota</taxon>
        <taxon>Pezizomycotina</taxon>
        <taxon>Sordariomycetes</taxon>
        <taxon>Sordariomycetidae</taxon>
        <taxon>Coniochaetales</taxon>
        <taxon>Coniochaetaceae</taxon>
        <taxon>Coniochaeta</taxon>
    </lineage>
</organism>
<dbReference type="InterPro" id="IPR044880">
    <property type="entry name" value="NCX_ion-bd_dom_sf"/>
</dbReference>
<keyword evidence="12" id="KW-1185">Reference proteome</keyword>
<evidence type="ECO:0000256" key="6">
    <source>
        <dbReference type="ARBA" id="ARBA00023065"/>
    </source>
</evidence>
<feature type="transmembrane region" description="Helical" evidence="9">
    <location>
        <begin position="337"/>
        <end position="358"/>
    </location>
</feature>
<keyword evidence="3" id="KW-0813">Transport</keyword>
<accession>A0AA38SI33</accession>
<feature type="domain" description="Sodium/calcium exchanger membrane region" evidence="10">
    <location>
        <begin position="435"/>
        <end position="579"/>
    </location>
</feature>
<dbReference type="Pfam" id="PF01699">
    <property type="entry name" value="Na_Ca_ex"/>
    <property type="match status" value="2"/>
</dbReference>
<dbReference type="PANTHER" id="PTHR31503:SF20">
    <property type="entry name" value="CA(2+)_H(+) EXCHANGER, PUTATIVE (EUROFUNG)-RELATED"/>
    <property type="match status" value="1"/>
</dbReference>
<proteinExistence type="inferred from homology"/>
<dbReference type="EMBL" id="JANBVN010000029">
    <property type="protein sequence ID" value="KAJ9160973.1"/>
    <property type="molecule type" value="Genomic_DNA"/>
</dbReference>
<comment type="subcellular location">
    <subcellularLocation>
        <location evidence="1">Endomembrane system</location>
        <topology evidence="1">Multi-pass membrane protein</topology>
    </subcellularLocation>
</comment>
<feature type="transmembrane region" description="Helical" evidence="9">
    <location>
        <begin position="561"/>
        <end position="581"/>
    </location>
</feature>
<evidence type="ECO:0000256" key="4">
    <source>
        <dbReference type="ARBA" id="ARBA00022692"/>
    </source>
</evidence>
<comment type="caution">
    <text evidence="11">The sequence shown here is derived from an EMBL/GenBank/DDBJ whole genome shotgun (WGS) entry which is preliminary data.</text>
</comment>
<evidence type="ECO:0000313" key="12">
    <source>
        <dbReference type="Proteomes" id="UP001174691"/>
    </source>
</evidence>
<feature type="transmembrane region" description="Helical" evidence="9">
    <location>
        <begin position="537"/>
        <end position="554"/>
    </location>
</feature>
<reference evidence="11" key="1">
    <citation type="submission" date="2022-07" db="EMBL/GenBank/DDBJ databases">
        <title>Fungi with potential for degradation of polypropylene.</title>
        <authorList>
            <person name="Gostincar C."/>
        </authorList>
    </citation>
    <scope>NUCLEOTIDE SEQUENCE</scope>
    <source>
        <strain evidence="11">EXF-13287</strain>
    </source>
</reference>
<evidence type="ECO:0000256" key="7">
    <source>
        <dbReference type="ARBA" id="ARBA00023136"/>
    </source>
</evidence>
<dbReference type="InterPro" id="IPR004713">
    <property type="entry name" value="CaH_exchang"/>
</dbReference>
<evidence type="ECO:0000313" key="11">
    <source>
        <dbReference type="EMBL" id="KAJ9160973.1"/>
    </source>
</evidence>
<feature type="transmembrane region" description="Helical" evidence="9">
    <location>
        <begin position="182"/>
        <end position="200"/>
    </location>
</feature>
<feature type="region of interest" description="Disordered" evidence="8">
    <location>
        <begin position="1"/>
        <end position="157"/>
    </location>
</feature>
<gene>
    <name evidence="11" type="ORF">NKR19_g2806</name>
</gene>
<feature type="transmembrane region" description="Helical" evidence="9">
    <location>
        <begin position="303"/>
        <end position="325"/>
    </location>
</feature>
<feature type="transmembrane region" description="Helical" evidence="9">
    <location>
        <begin position="237"/>
        <end position="259"/>
    </location>
</feature>
<name>A0AA38SI33_9PEZI</name>
<evidence type="ECO:0000256" key="2">
    <source>
        <dbReference type="ARBA" id="ARBA00008170"/>
    </source>
</evidence>
<feature type="domain" description="Sodium/calcium exchanger membrane region" evidence="10">
    <location>
        <begin position="206"/>
        <end position="360"/>
    </location>
</feature>
<dbReference type="GO" id="GO:0000329">
    <property type="term" value="C:fungal-type vacuole membrane"/>
    <property type="evidence" value="ECO:0007669"/>
    <property type="project" value="TreeGrafter"/>
</dbReference>
<feature type="transmembrane region" description="Helical" evidence="9">
    <location>
        <begin position="206"/>
        <end position="225"/>
    </location>
</feature>
<keyword evidence="6" id="KW-0406">Ion transport</keyword>
<evidence type="ECO:0000256" key="9">
    <source>
        <dbReference type="SAM" id="Phobius"/>
    </source>
</evidence>
<feature type="transmembrane region" description="Helical" evidence="9">
    <location>
        <begin position="265"/>
        <end position="291"/>
    </location>
</feature>
<feature type="compositionally biased region" description="Acidic residues" evidence="8">
    <location>
        <begin position="134"/>
        <end position="144"/>
    </location>
</feature>
<dbReference type="PANTHER" id="PTHR31503">
    <property type="entry name" value="VACUOLAR CALCIUM ION TRANSPORTER"/>
    <property type="match status" value="1"/>
</dbReference>
<feature type="transmembrane region" description="Helical" evidence="9">
    <location>
        <begin position="500"/>
        <end position="525"/>
    </location>
</feature>
<dbReference type="FunFam" id="1.20.1420.30:FF:000011">
    <property type="entry name" value="Vacuolar calcium ion transporter"/>
    <property type="match status" value="1"/>
</dbReference>
<dbReference type="Proteomes" id="UP001174691">
    <property type="component" value="Unassembled WGS sequence"/>
</dbReference>
<evidence type="ECO:0000259" key="10">
    <source>
        <dbReference type="Pfam" id="PF01699"/>
    </source>
</evidence>
<comment type="similarity">
    <text evidence="2">Belongs to the Ca(2+):cation antiporter (CaCA) (TC 2.A.19) family.</text>
</comment>
<dbReference type="GO" id="GO:0015369">
    <property type="term" value="F:calcium:proton antiporter activity"/>
    <property type="evidence" value="ECO:0007669"/>
    <property type="project" value="TreeGrafter"/>
</dbReference>
<evidence type="ECO:0000256" key="5">
    <source>
        <dbReference type="ARBA" id="ARBA00022989"/>
    </source>
</evidence>
<dbReference type="GO" id="GO:0012505">
    <property type="term" value="C:endomembrane system"/>
    <property type="evidence" value="ECO:0007669"/>
    <property type="project" value="UniProtKB-SubCell"/>
</dbReference>
<dbReference type="GO" id="GO:0006874">
    <property type="term" value="P:intracellular calcium ion homeostasis"/>
    <property type="evidence" value="ECO:0007669"/>
    <property type="project" value="TreeGrafter"/>
</dbReference>